<keyword evidence="1" id="KW-0805">Transcription regulation</keyword>
<evidence type="ECO:0000313" key="4">
    <source>
        <dbReference type="EMBL" id="GAA1142234.1"/>
    </source>
</evidence>
<dbReference type="InterPro" id="IPR059106">
    <property type="entry name" value="WHD_MalT"/>
</dbReference>
<dbReference type="SMART" id="SM01043">
    <property type="entry name" value="BTAD"/>
    <property type="match status" value="1"/>
</dbReference>
<gene>
    <name evidence="4" type="ORF">GCM10009606_22280</name>
</gene>
<keyword evidence="2" id="KW-0804">Transcription</keyword>
<sequence length="1019" mass="110422">MGPSDRSSLDGAGPGAARVIRRKITPPLLPPSVVRRPRVESLLARLIENHRIVCAFASAGAGKTTAVLQAAAQLDRPLAWLSMDATDAAPGRLVVYLEAALAACDPAVVGVGTAALAAKIPHAEAAGLLAEAVEDVPLLLVIDDAERIAHAPEAVAVLHSVAKYLPDVARLVLISRQELPINLGGMGAVPWTGAVGEEDLAFTVDEAMQALDASGRTDIDPVEAIIETGGWVTGVMFEAWRSADHVIGSGGEADPLHGYLSLQILDQLDPAEREFLITTSVLPEVTPAAAEALGAQDATVLLHRLRSRRLPVSWEQDAVAMRCHPRFREYLVQLLARRGEQALRAVHLGNACLLAKEGHLEEAAEEFFTAGHPEGALPFVYPVLERVIERTDFPVAERWLRELAPVRDAAQPELVEAELMLALSREDYGAGIEVADALLRSGRREEVAGRSSRAASLMAWCYLHAGRIEDIRQLLAVADPSPDMDALRHSLRVADDRLADEFPGSGALTGGPLDALVLRADYDLGRLKSLMTIPESPWVVRAAEPWRIGALFATGHLDQAFELYQAVALSGDSGVWLSAVLGPRLMAEVGEADAAWSLLTEGRARIAASGSRMFALLGMLTEAELELILHDDPAAARRVLDRIREDDVSHSFAFVNEPALMLSGLAHLLEGDDRAARDDLAAAVKGMTEGHRRLHLPAAAVFLAEAEWRCGNEDAADAAADLALRSAEEQGSNHVLLDALARFPAVLSRRLDLERRADTPWHGLGRALMVRGVEVGDVLSAAVHGIEFGRRAVLVNGEEVKISLTKSFELLVFLANRSRQEATRQELLEALFDARADESAASYLRQATLRLRKILPDSLEVDRATGLVRLNGRMRVTTESAQLIHLLGQATSLRGADRLRTLLAAFEIADRGTYLSGMRSPWIDERRLYLARLVRDGRLEAAELAFAEGHLKQAGRLAAEVLRQDPFRETAWRLQMRVAHAVGDHDRIVAAYRDCERTLAEIGAEPSSATSQLLADLRP</sequence>
<proteinExistence type="predicted"/>
<name>A0ABN1UE41_9ACTN</name>
<dbReference type="EMBL" id="BAAAJE010000008">
    <property type="protein sequence ID" value="GAA1142234.1"/>
    <property type="molecule type" value="Genomic_DNA"/>
</dbReference>
<evidence type="ECO:0000313" key="5">
    <source>
        <dbReference type="Proteomes" id="UP001499979"/>
    </source>
</evidence>
<dbReference type="SUPFAM" id="SSF48452">
    <property type="entry name" value="TPR-like"/>
    <property type="match status" value="1"/>
</dbReference>
<feature type="domain" description="Bacterial transcriptional activator" evidence="3">
    <location>
        <begin position="880"/>
        <end position="1018"/>
    </location>
</feature>
<dbReference type="InterPro" id="IPR011990">
    <property type="entry name" value="TPR-like_helical_dom_sf"/>
</dbReference>
<dbReference type="Pfam" id="PF25873">
    <property type="entry name" value="WHD_MalT"/>
    <property type="match status" value="1"/>
</dbReference>
<dbReference type="InterPro" id="IPR036388">
    <property type="entry name" value="WH-like_DNA-bd_sf"/>
</dbReference>
<dbReference type="Gene3D" id="1.10.10.10">
    <property type="entry name" value="Winged helix-like DNA-binding domain superfamily/Winged helix DNA-binding domain"/>
    <property type="match status" value="1"/>
</dbReference>
<dbReference type="Gene3D" id="1.25.40.10">
    <property type="entry name" value="Tetratricopeptide repeat domain"/>
    <property type="match status" value="1"/>
</dbReference>
<protein>
    <recommendedName>
        <fullName evidence="3">Bacterial transcriptional activator domain-containing protein</fullName>
    </recommendedName>
</protein>
<dbReference type="Pfam" id="PF03704">
    <property type="entry name" value="BTAD"/>
    <property type="match status" value="1"/>
</dbReference>
<evidence type="ECO:0000259" key="3">
    <source>
        <dbReference type="SMART" id="SM01043"/>
    </source>
</evidence>
<evidence type="ECO:0000256" key="2">
    <source>
        <dbReference type="ARBA" id="ARBA00023163"/>
    </source>
</evidence>
<dbReference type="InterPro" id="IPR005158">
    <property type="entry name" value="BTAD"/>
</dbReference>
<comment type="caution">
    <text evidence="4">The sequence shown here is derived from an EMBL/GenBank/DDBJ whole genome shotgun (WGS) entry which is preliminary data.</text>
</comment>
<keyword evidence="5" id="KW-1185">Reference proteome</keyword>
<organism evidence="4 5">
    <name type="scientific">Nocardioides aquiterrae</name>
    <dbReference type="NCBI Taxonomy" id="203799"/>
    <lineage>
        <taxon>Bacteria</taxon>
        <taxon>Bacillati</taxon>
        <taxon>Actinomycetota</taxon>
        <taxon>Actinomycetes</taxon>
        <taxon>Propionibacteriales</taxon>
        <taxon>Nocardioidaceae</taxon>
        <taxon>Nocardioides</taxon>
    </lineage>
</organism>
<dbReference type="PANTHER" id="PTHR35807">
    <property type="entry name" value="TRANSCRIPTIONAL REGULATOR REDD-RELATED"/>
    <property type="match status" value="1"/>
</dbReference>
<dbReference type="Proteomes" id="UP001499979">
    <property type="component" value="Unassembled WGS sequence"/>
</dbReference>
<dbReference type="SUPFAM" id="SSF46894">
    <property type="entry name" value="C-terminal effector domain of the bipartite response regulators"/>
    <property type="match status" value="1"/>
</dbReference>
<reference evidence="4 5" key="1">
    <citation type="journal article" date="2019" name="Int. J. Syst. Evol. Microbiol.">
        <title>The Global Catalogue of Microorganisms (GCM) 10K type strain sequencing project: providing services to taxonomists for standard genome sequencing and annotation.</title>
        <authorList>
            <consortium name="The Broad Institute Genomics Platform"/>
            <consortium name="The Broad Institute Genome Sequencing Center for Infectious Disease"/>
            <person name="Wu L."/>
            <person name="Ma J."/>
        </authorList>
    </citation>
    <scope>NUCLEOTIDE SEQUENCE [LARGE SCALE GENOMIC DNA]</scope>
    <source>
        <strain evidence="4 5">JCM 11813</strain>
    </source>
</reference>
<dbReference type="PANTHER" id="PTHR35807:SF1">
    <property type="entry name" value="TRANSCRIPTIONAL REGULATOR REDD"/>
    <property type="match status" value="1"/>
</dbReference>
<accession>A0ABN1UE41</accession>
<dbReference type="RefSeq" id="WP_343907608.1">
    <property type="nucleotide sequence ID" value="NZ_BAAAJE010000008.1"/>
</dbReference>
<evidence type="ECO:0000256" key="1">
    <source>
        <dbReference type="ARBA" id="ARBA00023015"/>
    </source>
</evidence>
<dbReference type="InterPro" id="IPR051677">
    <property type="entry name" value="AfsR-DnrI-RedD_regulator"/>
</dbReference>
<dbReference type="InterPro" id="IPR016032">
    <property type="entry name" value="Sig_transdc_resp-reg_C-effctor"/>
</dbReference>